<dbReference type="OrthoDB" id="8196889at2759"/>
<evidence type="ECO:0000313" key="1">
    <source>
        <dbReference type="Proteomes" id="UP001652582"/>
    </source>
</evidence>
<reference evidence="2" key="1">
    <citation type="submission" date="2025-08" db="UniProtKB">
        <authorList>
            <consortium name="RefSeq"/>
        </authorList>
    </citation>
    <scope>IDENTIFICATION</scope>
</reference>
<evidence type="ECO:0000313" key="2">
    <source>
        <dbReference type="RefSeq" id="XP_023933746.2"/>
    </source>
</evidence>
<dbReference type="KEGG" id="bany:112042809"/>
<dbReference type="GeneID" id="112042809"/>
<dbReference type="RefSeq" id="XP_023933746.2">
    <property type="nucleotide sequence ID" value="XM_024077978.2"/>
</dbReference>
<keyword evidence="1" id="KW-1185">Reference proteome</keyword>
<organism evidence="1 2">
    <name type="scientific">Bicyclus anynana</name>
    <name type="common">Squinting bush brown butterfly</name>
    <dbReference type="NCBI Taxonomy" id="110368"/>
    <lineage>
        <taxon>Eukaryota</taxon>
        <taxon>Metazoa</taxon>
        <taxon>Ecdysozoa</taxon>
        <taxon>Arthropoda</taxon>
        <taxon>Hexapoda</taxon>
        <taxon>Insecta</taxon>
        <taxon>Pterygota</taxon>
        <taxon>Neoptera</taxon>
        <taxon>Endopterygota</taxon>
        <taxon>Lepidoptera</taxon>
        <taxon>Glossata</taxon>
        <taxon>Ditrysia</taxon>
        <taxon>Papilionoidea</taxon>
        <taxon>Nymphalidae</taxon>
        <taxon>Satyrinae</taxon>
        <taxon>Satyrini</taxon>
        <taxon>Mycalesina</taxon>
        <taxon>Bicyclus</taxon>
    </lineage>
</organism>
<dbReference type="AlphaFoldDB" id="A0A6J1MTC6"/>
<accession>A0A6J1MTC6</accession>
<protein>
    <submittedName>
        <fullName evidence="2">Uncharacterized protein LOC112042809 isoform X1</fullName>
    </submittedName>
</protein>
<proteinExistence type="predicted"/>
<sequence length="250" mass="29036">MLNGNALQVYQVFREIKYKALFRYIITFKQQIKITPIFKTPIKPLIYLYLSRNQVSMSDSSEDEDLSKFKEAVDTSFVKLINESKGKTLQYNKTEQPRSERYLKISSHYNDVKVPKEMQKCIGDKISAIINNLVEFVDTEHNVKKHKIKGGVKLFNDSEGYLSCEEVKDTYTEAHNRNSKNVNKSSRKRLLDEDVQEADESVKIEAAVVTGDFVLSKKETQHWLSRRKEKLFKYKAVGKNKNVLIGVKNR</sequence>
<dbReference type="Proteomes" id="UP001652582">
    <property type="component" value="Chromosome 8"/>
</dbReference>
<gene>
    <name evidence="2" type="primary">LOC112042809</name>
</gene>
<name>A0A6J1MTC6_BICAN</name>